<dbReference type="Gene3D" id="1.25.40.10">
    <property type="entry name" value="Tetratricopeptide repeat domain"/>
    <property type="match status" value="5"/>
</dbReference>
<protein>
    <submittedName>
        <fullName evidence="5">Pentatricopeptide repeat-containing protein</fullName>
    </submittedName>
</protein>
<dbReference type="AlphaFoldDB" id="A0A8T0JZ15"/>
<comment type="caution">
    <text evidence="5">The sequence shown here is derived from an EMBL/GenBank/DDBJ whole genome shotgun (WGS) entry which is preliminary data.</text>
</comment>
<dbReference type="PANTHER" id="PTHR47933">
    <property type="entry name" value="PENTATRICOPEPTIDE REPEAT-CONTAINING PROTEIN 1, MITOCHONDRIAL"/>
    <property type="match status" value="1"/>
</dbReference>
<dbReference type="Pfam" id="PF13041">
    <property type="entry name" value="PPR_2"/>
    <property type="match status" value="3"/>
</dbReference>
<evidence type="ECO:0000256" key="1">
    <source>
        <dbReference type="ARBA" id="ARBA00007626"/>
    </source>
</evidence>
<proteinExistence type="inferred from homology"/>
<dbReference type="GO" id="GO:0003729">
    <property type="term" value="F:mRNA binding"/>
    <property type="evidence" value="ECO:0007669"/>
    <property type="project" value="TreeGrafter"/>
</dbReference>
<feature type="compositionally biased region" description="Pro residues" evidence="4">
    <location>
        <begin position="21"/>
        <end position="33"/>
    </location>
</feature>
<reference evidence="5 6" key="1">
    <citation type="submission" date="2020-05" db="EMBL/GenBank/DDBJ databases">
        <title>Vigna angularis (adzuki bean) Var. LongXiaoDou No. 4 denovo assembly.</title>
        <authorList>
            <person name="Xiang H."/>
        </authorList>
    </citation>
    <scope>NUCLEOTIDE SEQUENCE [LARGE SCALE GENOMIC DNA]</scope>
    <source>
        <tissue evidence="5">Leaf</tissue>
    </source>
</reference>
<dbReference type="PROSITE" id="PS51375">
    <property type="entry name" value="PPR"/>
    <property type="match status" value="7"/>
</dbReference>
<dbReference type="InterPro" id="IPR051240">
    <property type="entry name" value="Mito_RNA-Proc/Resp"/>
</dbReference>
<dbReference type="InterPro" id="IPR002885">
    <property type="entry name" value="PPR_rpt"/>
</dbReference>
<sequence>MLSRSLKSPHSLFSLRSLPCTPNPISTPNPIPNLNPSFRPSPHRLFSSSWLSEPGNPIIQWPSLPKPNPPPNSNPNPNPAPDPTSPNLNAFSLISNLFTDPSVSPGPVLHAQLDRSAIEPDPASLLAVFDHFGSSPKLLHSLFLWAQTRPGFRPDPNLFDAVVNALAKAREFDVAWKLVLDHVGGDGEEENESLVSVKTFAIMIRRYARAGMSKLAIRTYEFAKDNKSIVDSGSEMSLFEILMDSLCKEGSVREASEYFLWKKELDLSWVPSIRVYNIMLNGWFRSRKLKQGERLWAEMKKENVRPSVVTYGTLVEGYCRMRRVEKALETVGDMTREGIAPNAIVYNPIIDALAEAGRFKEALGMLERFHVLEIGPTDSTYNSLIKGFCKAADLVGASKILKMMISRGFVPSPTTYNYFFRYFSRCGKVEEGMNLYAKLIESGYTPDRLTYHLLVKMLCEEGKLDMAVQVSKEMRHNGYDMDLATSTMLIHLLCKMQRLEEAFAEFEDMIRRGIVPQYLTFQRMKAELKRQGMTEMAQKLCKLMSSVPYSGNLPNTYGGDREDALTRRKSIIRKAKAFSDMLKDWINYGKFETHGIQFAFIHVQKVLLCFAMQFAGMTTSSRVQLEDLNDLEDDKEEAPRGPSKPPDYDDEQWQIRSGIGQDCILDYEEEEDQYDEQAIGKDDSGDRVYMKDVKDDGVEISSSSVFHTSFRDFVRDPCANHLAARIRLK</sequence>
<feature type="region of interest" description="Disordered" evidence="4">
    <location>
        <begin position="58"/>
        <end position="86"/>
    </location>
</feature>
<dbReference type="InterPro" id="IPR011990">
    <property type="entry name" value="TPR-like_helical_dom_sf"/>
</dbReference>
<name>A0A8T0JZ15_PHAAN</name>
<feature type="region of interest" description="Disordered" evidence="4">
    <location>
        <begin position="631"/>
        <end position="652"/>
    </location>
</feature>
<feature type="compositionally biased region" description="Pro residues" evidence="4">
    <location>
        <begin position="64"/>
        <end position="84"/>
    </location>
</feature>
<dbReference type="PANTHER" id="PTHR47933:SF11">
    <property type="entry name" value="PENTATRICOPEPTIDE REPEAT-CONTAINING PROTEIN 2"/>
    <property type="match status" value="1"/>
</dbReference>
<evidence type="ECO:0000313" key="6">
    <source>
        <dbReference type="Proteomes" id="UP000743370"/>
    </source>
</evidence>
<evidence type="ECO:0000256" key="3">
    <source>
        <dbReference type="PROSITE-ProRule" id="PRU00708"/>
    </source>
</evidence>
<evidence type="ECO:0000313" key="5">
    <source>
        <dbReference type="EMBL" id="KAG2390028.1"/>
    </source>
</evidence>
<dbReference type="NCBIfam" id="TIGR00756">
    <property type="entry name" value="PPR"/>
    <property type="match status" value="7"/>
</dbReference>
<evidence type="ECO:0000256" key="4">
    <source>
        <dbReference type="SAM" id="MobiDB-lite"/>
    </source>
</evidence>
<feature type="repeat" description="PPR" evidence="3">
    <location>
        <begin position="482"/>
        <end position="516"/>
    </location>
</feature>
<feature type="repeat" description="PPR" evidence="3">
    <location>
        <begin position="412"/>
        <end position="446"/>
    </location>
</feature>
<dbReference type="EMBL" id="JABFOF010000007">
    <property type="protein sequence ID" value="KAG2390028.1"/>
    <property type="molecule type" value="Genomic_DNA"/>
</dbReference>
<feature type="region of interest" description="Disordered" evidence="4">
    <location>
        <begin position="17"/>
        <end position="38"/>
    </location>
</feature>
<feature type="repeat" description="PPR" evidence="3">
    <location>
        <begin position="447"/>
        <end position="481"/>
    </location>
</feature>
<organism evidence="5 6">
    <name type="scientific">Phaseolus angularis</name>
    <name type="common">Azuki bean</name>
    <name type="synonym">Vigna angularis</name>
    <dbReference type="NCBI Taxonomy" id="3914"/>
    <lineage>
        <taxon>Eukaryota</taxon>
        <taxon>Viridiplantae</taxon>
        <taxon>Streptophyta</taxon>
        <taxon>Embryophyta</taxon>
        <taxon>Tracheophyta</taxon>
        <taxon>Spermatophyta</taxon>
        <taxon>Magnoliopsida</taxon>
        <taxon>eudicotyledons</taxon>
        <taxon>Gunneridae</taxon>
        <taxon>Pentapetalae</taxon>
        <taxon>rosids</taxon>
        <taxon>fabids</taxon>
        <taxon>Fabales</taxon>
        <taxon>Fabaceae</taxon>
        <taxon>Papilionoideae</taxon>
        <taxon>50 kb inversion clade</taxon>
        <taxon>NPAAA clade</taxon>
        <taxon>indigoferoid/millettioid clade</taxon>
        <taxon>Phaseoleae</taxon>
        <taxon>Vigna</taxon>
    </lineage>
</organism>
<gene>
    <name evidence="5" type="ORF">HKW66_Vig0225670</name>
</gene>
<accession>A0A8T0JZ15</accession>
<keyword evidence="2" id="KW-0677">Repeat</keyword>
<feature type="repeat" description="PPR" evidence="3">
    <location>
        <begin position="272"/>
        <end position="306"/>
    </location>
</feature>
<comment type="similarity">
    <text evidence="1">Belongs to the PPR family. P subfamily.</text>
</comment>
<feature type="repeat" description="PPR" evidence="3">
    <location>
        <begin position="307"/>
        <end position="341"/>
    </location>
</feature>
<evidence type="ECO:0000256" key="2">
    <source>
        <dbReference type="ARBA" id="ARBA00022737"/>
    </source>
</evidence>
<dbReference type="Pfam" id="PF01535">
    <property type="entry name" value="PPR"/>
    <property type="match status" value="2"/>
</dbReference>
<feature type="repeat" description="PPR" evidence="3">
    <location>
        <begin position="377"/>
        <end position="411"/>
    </location>
</feature>
<dbReference type="Proteomes" id="UP000743370">
    <property type="component" value="Unassembled WGS sequence"/>
</dbReference>
<feature type="repeat" description="PPR" evidence="3">
    <location>
        <begin position="342"/>
        <end position="376"/>
    </location>
</feature>